<evidence type="ECO:0000256" key="3">
    <source>
        <dbReference type="ARBA" id="ARBA00007988"/>
    </source>
</evidence>
<evidence type="ECO:0000256" key="10">
    <source>
        <dbReference type="ARBA" id="ARBA00022902"/>
    </source>
</evidence>
<dbReference type="GO" id="GO:0005127">
    <property type="term" value="F:ciliary neurotrophic factor receptor binding"/>
    <property type="evidence" value="ECO:0007669"/>
    <property type="project" value="InterPro"/>
</dbReference>
<dbReference type="GO" id="GO:0005615">
    <property type="term" value="C:extracellular space"/>
    <property type="evidence" value="ECO:0007669"/>
    <property type="project" value="UniProtKB-KW"/>
</dbReference>
<evidence type="ECO:0000313" key="13">
    <source>
        <dbReference type="EMBL" id="KAF7217073.1"/>
    </source>
</evidence>
<dbReference type="Gene3D" id="1.20.1250.10">
    <property type="match status" value="1"/>
</dbReference>
<dbReference type="InterPro" id="IPR001581">
    <property type="entry name" value="Leukemia_IF/oncostatin"/>
</dbReference>
<dbReference type="InterPro" id="IPR000151">
    <property type="entry name" value="Ciliary_neurotrophic_fac_CNTF"/>
</dbReference>
<dbReference type="GO" id="GO:0008083">
    <property type="term" value="F:growth factor activity"/>
    <property type="evidence" value="ECO:0007669"/>
    <property type="project" value="UniProtKB-KW"/>
</dbReference>
<keyword evidence="8" id="KW-0964">Secreted</keyword>
<dbReference type="GO" id="GO:0006955">
    <property type="term" value="P:immune response"/>
    <property type="evidence" value="ECO:0007669"/>
    <property type="project" value="InterPro"/>
</dbReference>
<keyword evidence="10" id="KW-0524">Neurogenesis</keyword>
<gene>
    <name evidence="13" type="ORF">G4P62_001983</name>
</gene>
<name>A0A9D3BSI3_NOTFU</name>
<reference evidence="13" key="1">
    <citation type="submission" date="2020-03" db="EMBL/GenBank/DDBJ databases">
        <title>Intra-Species Differences in Population Size shape Life History and Genome Evolution.</title>
        <authorList>
            <person name="Willemsen D."/>
            <person name="Cui R."/>
            <person name="Valenzano D.R."/>
        </authorList>
    </citation>
    <scope>NUCLEOTIDE SEQUENCE</scope>
    <source>
        <strain evidence="13">GRZ</strain>
        <tissue evidence="13">Whole</tissue>
    </source>
</reference>
<dbReference type="OrthoDB" id="9943465at2759"/>
<proteinExistence type="inferred from homology"/>
<keyword evidence="5" id="KW-0217">Developmental protein</keyword>
<evidence type="ECO:0000313" key="14">
    <source>
        <dbReference type="Proteomes" id="UP000822369"/>
    </source>
</evidence>
<dbReference type="SUPFAM" id="SSF47266">
    <property type="entry name" value="4-helical cytokines"/>
    <property type="match status" value="1"/>
</dbReference>
<dbReference type="GO" id="GO:0030154">
    <property type="term" value="P:cell differentiation"/>
    <property type="evidence" value="ECO:0007669"/>
    <property type="project" value="UniProtKB-KW"/>
</dbReference>
<protein>
    <recommendedName>
        <fullName evidence="4">Ciliary neurotrophic factor</fullName>
    </recommendedName>
</protein>
<evidence type="ECO:0000256" key="2">
    <source>
        <dbReference type="ARBA" id="ARBA00004613"/>
    </source>
</evidence>
<dbReference type="PANTHER" id="PTHR15196">
    <property type="entry name" value="CILIARY NEUROTROPHIC FACTOR"/>
    <property type="match status" value="1"/>
</dbReference>
<dbReference type="GO" id="GO:0007399">
    <property type="term" value="P:nervous system development"/>
    <property type="evidence" value="ECO:0007669"/>
    <property type="project" value="UniProtKB-KW"/>
</dbReference>
<keyword evidence="6" id="KW-0963">Cytoplasm</keyword>
<keyword evidence="11" id="KW-0339">Growth factor</keyword>
<dbReference type="GO" id="GO:0005125">
    <property type="term" value="F:cytokine activity"/>
    <property type="evidence" value="ECO:0007669"/>
    <property type="project" value="UniProtKB-KW"/>
</dbReference>
<evidence type="ECO:0000256" key="7">
    <source>
        <dbReference type="ARBA" id="ARBA00022514"/>
    </source>
</evidence>
<dbReference type="EMBL" id="JAAVVJ010000008">
    <property type="protein sequence ID" value="KAF7217073.1"/>
    <property type="molecule type" value="Genomic_DNA"/>
</dbReference>
<comment type="similarity">
    <text evidence="3">Belongs to the CNTF family.</text>
</comment>
<evidence type="ECO:0000256" key="4">
    <source>
        <dbReference type="ARBA" id="ARBA00015150"/>
    </source>
</evidence>
<evidence type="ECO:0000256" key="1">
    <source>
        <dbReference type="ARBA" id="ARBA00004496"/>
    </source>
</evidence>
<dbReference type="AlphaFoldDB" id="A0A9D3BSI3"/>
<keyword evidence="9" id="KW-0221">Differentiation</keyword>
<dbReference type="GO" id="GO:0005737">
    <property type="term" value="C:cytoplasm"/>
    <property type="evidence" value="ECO:0007669"/>
    <property type="project" value="UniProtKB-SubCell"/>
</dbReference>
<keyword evidence="7" id="KW-0202">Cytokine</keyword>
<evidence type="ECO:0000256" key="8">
    <source>
        <dbReference type="ARBA" id="ARBA00022525"/>
    </source>
</evidence>
<dbReference type="InterPro" id="IPR009079">
    <property type="entry name" value="4_helix_cytokine-like_core"/>
</dbReference>
<organism evidence="13 14">
    <name type="scientific">Nothobranchius furzeri</name>
    <name type="common">Turquoise killifish</name>
    <dbReference type="NCBI Taxonomy" id="105023"/>
    <lineage>
        <taxon>Eukaryota</taxon>
        <taxon>Metazoa</taxon>
        <taxon>Chordata</taxon>
        <taxon>Craniata</taxon>
        <taxon>Vertebrata</taxon>
        <taxon>Euteleostomi</taxon>
        <taxon>Actinopterygii</taxon>
        <taxon>Neopterygii</taxon>
        <taxon>Teleostei</taxon>
        <taxon>Neoteleostei</taxon>
        <taxon>Acanthomorphata</taxon>
        <taxon>Ovalentaria</taxon>
        <taxon>Atherinomorphae</taxon>
        <taxon>Cyprinodontiformes</taxon>
        <taxon>Nothobranchiidae</taxon>
        <taxon>Nothobranchius</taxon>
    </lineage>
</organism>
<dbReference type="GO" id="GO:0070120">
    <property type="term" value="P:ciliary neurotrophic factor-mediated signaling pathway"/>
    <property type="evidence" value="ECO:0007669"/>
    <property type="project" value="InterPro"/>
</dbReference>
<evidence type="ECO:0000256" key="5">
    <source>
        <dbReference type="ARBA" id="ARBA00022473"/>
    </source>
</evidence>
<dbReference type="Proteomes" id="UP000822369">
    <property type="component" value="Chromosome 8"/>
</dbReference>
<comment type="function">
    <text evidence="12">CNTF is a survival factor for various neuronal cell types. Seems to prevent the degeneration of motor axons after axotomy.</text>
</comment>
<comment type="subcellular location">
    <subcellularLocation>
        <location evidence="1">Cytoplasm</location>
    </subcellularLocation>
    <subcellularLocation>
        <location evidence="2">Secreted</location>
    </subcellularLocation>
</comment>
<dbReference type="GO" id="GO:0043524">
    <property type="term" value="P:negative regulation of neuron apoptotic process"/>
    <property type="evidence" value="ECO:0007669"/>
    <property type="project" value="InterPro"/>
</dbReference>
<evidence type="ECO:0000256" key="9">
    <source>
        <dbReference type="ARBA" id="ARBA00022782"/>
    </source>
</evidence>
<evidence type="ECO:0000256" key="6">
    <source>
        <dbReference type="ARBA" id="ARBA00022490"/>
    </source>
</evidence>
<comment type="caution">
    <text evidence="13">The sequence shown here is derived from an EMBL/GenBank/DDBJ whole genome shotgun (WGS) entry which is preliminary data.</text>
</comment>
<dbReference type="PANTHER" id="PTHR15196:SF0">
    <property type="entry name" value="CILIARY NEUROTROPHIC FACTOR"/>
    <property type="match status" value="1"/>
</dbReference>
<dbReference type="KEGG" id="nfu:107374884"/>
<accession>A0A9D3BSI3</accession>
<sequence>MWFLCLIDVLKERDHESMQSDCETQRRMNGHVRKMYFQQFLEKAATLLYFLLLLDVNSTKSVVASRNQMCWENLQQSLRLTRLVNTETKTLFKEYKTYQGEAFQEGFCKAQGIRIPDPTISGLETSERIASIYTHIQAFLPHLKRVQEQQTDLQPPESPLLKKFTIVEDNSRRLAYCIENFYHSSFPNLSLPEPASGPTTLPPPQNVFQQKVYGCAVLKTYKKLLTNIINEQRTLKSRLRRPANAITS</sequence>
<evidence type="ECO:0000256" key="11">
    <source>
        <dbReference type="ARBA" id="ARBA00023030"/>
    </source>
</evidence>
<dbReference type="Pfam" id="PF01291">
    <property type="entry name" value="LIF_OSM"/>
    <property type="match status" value="1"/>
</dbReference>
<dbReference type="OMA" id="RNQQCGN"/>
<evidence type="ECO:0000256" key="12">
    <source>
        <dbReference type="ARBA" id="ARBA00025427"/>
    </source>
</evidence>